<evidence type="ECO:0000256" key="1">
    <source>
        <dbReference type="SAM" id="MobiDB-lite"/>
    </source>
</evidence>
<feature type="compositionally biased region" description="Basic and acidic residues" evidence="1">
    <location>
        <begin position="48"/>
        <end position="62"/>
    </location>
</feature>
<sequence length="62" mass="7003">MIRKVAVDMAKNTERGSRVGAVRQRSQTLNPLTRLWTKRGPNGQFMDGKSDNKPFKGVTKEN</sequence>
<dbReference type="RefSeq" id="WP_187223954.1">
    <property type="nucleotide sequence ID" value="NZ_JABVED010000020.1"/>
</dbReference>
<protein>
    <submittedName>
        <fullName evidence="2">Uncharacterized protein</fullName>
    </submittedName>
</protein>
<dbReference type="Proteomes" id="UP000734823">
    <property type="component" value="Unassembled WGS sequence"/>
</dbReference>
<keyword evidence="3" id="KW-1185">Reference proteome</keyword>
<name>A0ABR7LE69_9PSEU</name>
<proteinExistence type="predicted"/>
<dbReference type="EMBL" id="JABVED010000020">
    <property type="protein sequence ID" value="MBC6450867.1"/>
    <property type="molecule type" value="Genomic_DNA"/>
</dbReference>
<comment type="caution">
    <text evidence="2">The sequence shown here is derived from an EMBL/GenBank/DDBJ whole genome shotgun (WGS) entry which is preliminary data.</text>
</comment>
<accession>A0ABR7LE69</accession>
<reference evidence="2 3" key="1">
    <citation type="submission" date="2020-06" db="EMBL/GenBank/DDBJ databases">
        <title>Actinokineospora xiongansis sp. nov., isolated from soil of Baiyangdian.</title>
        <authorList>
            <person name="Zhang X."/>
        </authorList>
    </citation>
    <scope>NUCLEOTIDE SEQUENCE [LARGE SCALE GENOMIC DNA]</scope>
    <source>
        <strain evidence="2 3">HBU206404</strain>
    </source>
</reference>
<gene>
    <name evidence="2" type="ORF">GPZ80_27265</name>
</gene>
<evidence type="ECO:0000313" key="2">
    <source>
        <dbReference type="EMBL" id="MBC6450867.1"/>
    </source>
</evidence>
<feature type="region of interest" description="Disordered" evidence="1">
    <location>
        <begin position="35"/>
        <end position="62"/>
    </location>
</feature>
<evidence type="ECO:0000313" key="3">
    <source>
        <dbReference type="Proteomes" id="UP000734823"/>
    </source>
</evidence>
<organism evidence="2 3">
    <name type="scientific">Actinokineospora xionganensis</name>
    <dbReference type="NCBI Taxonomy" id="2684470"/>
    <lineage>
        <taxon>Bacteria</taxon>
        <taxon>Bacillati</taxon>
        <taxon>Actinomycetota</taxon>
        <taxon>Actinomycetes</taxon>
        <taxon>Pseudonocardiales</taxon>
        <taxon>Pseudonocardiaceae</taxon>
        <taxon>Actinokineospora</taxon>
    </lineage>
</organism>